<keyword evidence="2" id="KW-0539">Nucleus</keyword>
<reference evidence="5" key="1">
    <citation type="submission" date="2012-06" db="EMBL/GenBank/DDBJ databases">
        <title>The genome sequence of Coniosporium apollinis CBS 100218.</title>
        <authorList>
            <consortium name="The Broad Institute Genome Sequencing Platform"/>
            <person name="Cuomo C."/>
            <person name="Gorbushina A."/>
            <person name="Noack S."/>
            <person name="Walker B."/>
            <person name="Young S.K."/>
            <person name="Zeng Q."/>
            <person name="Gargeya S."/>
            <person name="Fitzgerald M."/>
            <person name="Haas B."/>
            <person name="Abouelleil A."/>
            <person name="Alvarado L."/>
            <person name="Arachchi H.M."/>
            <person name="Berlin A.M."/>
            <person name="Chapman S.B."/>
            <person name="Goldberg J."/>
            <person name="Griggs A."/>
            <person name="Gujja S."/>
            <person name="Hansen M."/>
            <person name="Howarth C."/>
            <person name="Imamovic A."/>
            <person name="Larimer J."/>
            <person name="McCowan C."/>
            <person name="Montmayeur A."/>
            <person name="Murphy C."/>
            <person name="Neiman D."/>
            <person name="Pearson M."/>
            <person name="Priest M."/>
            <person name="Roberts A."/>
            <person name="Saif S."/>
            <person name="Shea T."/>
            <person name="Sisk P."/>
            <person name="Sykes S."/>
            <person name="Wortman J."/>
            <person name="Nusbaum C."/>
            <person name="Birren B."/>
        </authorList>
    </citation>
    <scope>NUCLEOTIDE SEQUENCE [LARGE SCALE GENOMIC DNA]</scope>
    <source>
        <strain evidence="5">CBS 100218</strain>
    </source>
</reference>
<dbReference type="EMBL" id="JH767578">
    <property type="protein sequence ID" value="EON66161.1"/>
    <property type="molecule type" value="Genomic_DNA"/>
</dbReference>
<dbReference type="InterPro" id="IPR021858">
    <property type="entry name" value="Fun_TF"/>
</dbReference>
<evidence type="ECO:0000313" key="5">
    <source>
        <dbReference type="Proteomes" id="UP000016924"/>
    </source>
</evidence>
<organism evidence="4 5">
    <name type="scientific">Coniosporium apollinis (strain CBS 100218)</name>
    <name type="common">Rock-inhabiting black yeast</name>
    <dbReference type="NCBI Taxonomy" id="1168221"/>
    <lineage>
        <taxon>Eukaryota</taxon>
        <taxon>Fungi</taxon>
        <taxon>Dikarya</taxon>
        <taxon>Ascomycota</taxon>
        <taxon>Pezizomycotina</taxon>
        <taxon>Dothideomycetes</taxon>
        <taxon>Dothideomycetes incertae sedis</taxon>
        <taxon>Coniosporium</taxon>
    </lineage>
</organism>
<feature type="compositionally biased region" description="Polar residues" evidence="3">
    <location>
        <begin position="186"/>
        <end position="195"/>
    </location>
</feature>
<dbReference type="OrthoDB" id="5278208at2759"/>
<dbReference type="HOGENOM" id="CLU_012945_0_0_1"/>
<sequence length="707" mass="79843">MAGYYDHNPNFPPYYQDNSQIPLQSRGYDPRLHQFQALSSDHLSVNYPEYDESSRPLLVAQGSARARRRHIASGCRKGNRDCVYPEPSTTSKSSRSSAKAKDSPQDSEESGDDAEHDEKGALESIPDEEDSPEEAPSDYHRASVSSASQSMREVSDPPSLTYGKSPTPSTEGSHSLSSGSIPQIRPSISSTSNRPSARKLAPSRSWSDLPPDLLYYINYYRTNMSHYHLFIKNDSTDYMRTTFVEIATRNEPLLYAVVGFAAYHHTLTRPDGKIQDFLKYYNKSISLLRVSIQRNQRQNVATLLTILQLASFEEYLGDWVNLLGHQRAAYEILTSLYTPQTVMQNETLRKILQWYIRFDLYASVLAGCGTILGRDWVAAAYGYYVRQALEKPNDIENKFEERIFRSRLLATDIAILFSKKARGTIDDDGFAIECDDLRRQFDSYESQIDPVLRDPSKLVIGFVGSPLQDLDGDVGGRKEMLYGHDVFTTNFLLVDFWAMDLMFKHHLLTAGLLAPADAAGLTPKALKVYNMFEAIARYPHSPPGAVLAAQASLNVASFFLPKEEKYHMWTRRNLAKIEALGYIYPATLRGKISEHWGVDCHWWWLPNDEGLPPIIRTMRRFIEERTMAPKDQAAEDLREMKGIFKFHSLSISDSPGSTESQGTHMDTSEVLTDQSPDGASMPLDDSLLYNAQPDLSWGVGDDRFTGY</sequence>
<dbReference type="RefSeq" id="XP_007781478.1">
    <property type="nucleotide sequence ID" value="XM_007783288.1"/>
</dbReference>
<feature type="compositionally biased region" description="Acidic residues" evidence="3">
    <location>
        <begin position="125"/>
        <end position="136"/>
    </location>
</feature>
<feature type="compositionally biased region" description="Low complexity" evidence="3">
    <location>
        <begin position="88"/>
        <end position="97"/>
    </location>
</feature>
<dbReference type="Proteomes" id="UP000016924">
    <property type="component" value="Unassembled WGS sequence"/>
</dbReference>
<feature type="compositionally biased region" description="Polar residues" evidence="3">
    <location>
        <begin position="143"/>
        <end position="152"/>
    </location>
</feature>
<dbReference type="GO" id="GO:0005634">
    <property type="term" value="C:nucleus"/>
    <property type="evidence" value="ECO:0007669"/>
    <property type="project" value="UniProtKB-SubCell"/>
</dbReference>
<dbReference type="PANTHER" id="PTHR37534">
    <property type="entry name" value="TRANSCRIPTIONAL ACTIVATOR PROTEIN UGA3"/>
    <property type="match status" value="1"/>
</dbReference>
<comment type="subcellular location">
    <subcellularLocation>
        <location evidence="1">Nucleus</location>
    </subcellularLocation>
</comment>
<evidence type="ECO:0008006" key="6">
    <source>
        <dbReference type="Google" id="ProtNLM"/>
    </source>
</evidence>
<evidence type="ECO:0000313" key="4">
    <source>
        <dbReference type="EMBL" id="EON66161.1"/>
    </source>
</evidence>
<evidence type="ECO:0000256" key="2">
    <source>
        <dbReference type="ARBA" id="ARBA00023242"/>
    </source>
</evidence>
<dbReference type="PANTHER" id="PTHR37534:SF10">
    <property type="entry name" value="ZN(II)2CYS6 TRANSCRIPTION FACTOR (EUROFUNG)"/>
    <property type="match status" value="1"/>
</dbReference>
<dbReference type="GO" id="GO:0045944">
    <property type="term" value="P:positive regulation of transcription by RNA polymerase II"/>
    <property type="evidence" value="ECO:0007669"/>
    <property type="project" value="TreeGrafter"/>
</dbReference>
<evidence type="ECO:0000256" key="3">
    <source>
        <dbReference type="SAM" id="MobiDB-lite"/>
    </source>
</evidence>
<feature type="compositionally biased region" description="Low complexity" evidence="3">
    <location>
        <begin position="169"/>
        <end position="180"/>
    </location>
</feature>
<feature type="region of interest" description="Disordered" evidence="3">
    <location>
        <begin position="651"/>
        <end position="677"/>
    </location>
</feature>
<dbReference type="eggNOG" id="ENOG502QW5G">
    <property type="taxonomic scope" value="Eukaryota"/>
</dbReference>
<evidence type="ECO:0000256" key="1">
    <source>
        <dbReference type="ARBA" id="ARBA00004123"/>
    </source>
</evidence>
<protein>
    <recommendedName>
        <fullName evidence="6">Transcription factor domain-containing protein</fullName>
    </recommendedName>
</protein>
<feature type="region of interest" description="Disordered" evidence="3">
    <location>
        <begin position="69"/>
        <end position="204"/>
    </location>
</feature>
<dbReference type="GeneID" id="19902715"/>
<dbReference type="Pfam" id="PF11951">
    <property type="entry name" value="Fungal_trans_2"/>
    <property type="match status" value="1"/>
</dbReference>
<feature type="region of interest" description="Disordered" evidence="3">
    <location>
        <begin position="1"/>
        <end position="28"/>
    </location>
</feature>
<dbReference type="STRING" id="1168221.R7YWZ0"/>
<feature type="compositionally biased region" description="Acidic residues" evidence="3">
    <location>
        <begin position="105"/>
        <end position="115"/>
    </location>
</feature>
<dbReference type="AlphaFoldDB" id="R7YWZ0"/>
<dbReference type="GO" id="GO:0003700">
    <property type="term" value="F:DNA-binding transcription factor activity"/>
    <property type="evidence" value="ECO:0007669"/>
    <property type="project" value="TreeGrafter"/>
</dbReference>
<name>R7YWZ0_CONA1</name>
<keyword evidence="5" id="KW-1185">Reference proteome</keyword>
<gene>
    <name evidence="4" type="ORF">W97_05404</name>
</gene>
<proteinExistence type="predicted"/>
<dbReference type="GO" id="GO:0000976">
    <property type="term" value="F:transcription cis-regulatory region binding"/>
    <property type="evidence" value="ECO:0007669"/>
    <property type="project" value="TreeGrafter"/>
</dbReference>
<dbReference type="OMA" id="HWWLPND"/>
<accession>R7YWZ0</accession>